<dbReference type="Pfam" id="PF01361">
    <property type="entry name" value="Tautomerase"/>
    <property type="match status" value="1"/>
</dbReference>
<dbReference type="InterPro" id="IPR014347">
    <property type="entry name" value="Tautomerase/MIF_sf"/>
</dbReference>
<evidence type="ECO:0000256" key="1">
    <source>
        <dbReference type="ARBA" id="ARBA00023235"/>
    </source>
</evidence>
<dbReference type="Gene3D" id="3.30.429.10">
    <property type="entry name" value="Macrophage Migration Inhibitory Factor"/>
    <property type="match status" value="1"/>
</dbReference>
<sequence>MPHIIVKLYPGRSEQQKIKLTKKIVQNVVEIAECKEASVSVSFEEIEPIDWAEKVYKPDIINGQGILYKKPEDDSFFKKADKKEVMTSLMEHVREAAKLAEKDDISGNFNAMSWLDLELEDNPESFDSFFDTPWNELSDAEREERSVAIRRVL</sequence>
<protein>
    <submittedName>
        <fullName evidence="3">Predicted 4-oxalocrotonate tautomerase domain protein</fullName>
    </submittedName>
</protein>
<keyword evidence="4" id="KW-1185">Reference proteome</keyword>
<organism evidence="3 4">
    <name type="scientific">Desulfobacula toluolica (strain DSM 7467 / Tol2)</name>
    <dbReference type="NCBI Taxonomy" id="651182"/>
    <lineage>
        <taxon>Bacteria</taxon>
        <taxon>Pseudomonadati</taxon>
        <taxon>Thermodesulfobacteriota</taxon>
        <taxon>Desulfobacteria</taxon>
        <taxon>Desulfobacterales</taxon>
        <taxon>Desulfobacteraceae</taxon>
        <taxon>Desulfobacula</taxon>
    </lineage>
</organism>
<evidence type="ECO:0000313" key="4">
    <source>
        <dbReference type="Proteomes" id="UP000007347"/>
    </source>
</evidence>
<dbReference type="InterPro" id="IPR004370">
    <property type="entry name" value="4-OT-like_dom"/>
</dbReference>
<name>K0NK55_DESTT</name>
<evidence type="ECO:0000259" key="2">
    <source>
        <dbReference type="Pfam" id="PF01361"/>
    </source>
</evidence>
<dbReference type="Proteomes" id="UP000007347">
    <property type="component" value="Chromosome"/>
</dbReference>
<gene>
    <name evidence="3" type="ordered locus">TOL2_C21270</name>
</gene>
<proteinExistence type="predicted"/>
<reference evidence="3 4" key="1">
    <citation type="journal article" date="2013" name="Environ. Microbiol.">
        <title>Complete genome, catabolic sub-proteomes and key-metabolites of Desulfobacula toluolica Tol2, a marine, aromatic compound-degrading, sulfate-reducing bacterium.</title>
        <authorList>
            <person name="Wohlbrand L."/>
            <person name="Jacob J.H."/>
            <person name="Kube M."/>
            <person name="Mussmann M."/>
            <person name="Jarling R."/>
            <person name="Beck A."/>
            <person name="Amann R."/>
            <person name="Wilkes H."/>
            <person name="Reinhardt R."/>
            <person name="Rabus R."/>
        </authorList>
    </citation>
    <scope>NUCLEOTIDE SEQUENCE [LARGE SCALE GENOMIC DNA]</scope>
    <source>
        <strain evidence="4">DSM 7467 / Tol2</strain>
    </source>
</reference>
<dbReference type="STRING" id="651182.TOL2_C21270"/>
<dbReference type="KEGG" id="dto:TOL2_C21270"/>
<dbReference type="OrthoDB" id="3395834at2"/>
<feature type="domain" description="4-oxalocrotonate tautomerase-like" evidence="2">
    <location>
        <begin position="2"/>
        <end position="51"/>
    </location>
</feature>
<dbReference type="EMBL" id="FO203503">
    <property type="protein sequence ID" value="CCK80288.1"/>
    <property type="molecule type" value="Genomic_DNA"/>
</dbReference>
<dbReference type="RefSeq" id="WP_014957600.1">
    <property type="nucleotide sequence ID" value="NC_018645.1"/>
</dbReference>
<evidence type="ECO:0000313" key="3">
    <source>
        <dbReference type="EMBL" id="CCK80288.1"/>
    </source>
</evidence>
<dbReference type="PATRIC" id="fig|651182.5.peg.2525"/>
<keyword evidence="1" id="KW-0413">Isomerase</keyword>
<dbReference type="AlphaFoldDB" id="K0NK55"/>
<dbReference type="GO" id="GO:0016853">
    <property type="term" value="F:isomerase activity"/>
    <property type="evidence" value="ECO:0007669"/>
    <property type="project" value="UniProtKB-KW"/>
</dbReference>
<dbReference type="HOGENOM" id="CLU_1710349_0_0_7"/>
<dbReference type="SUPFAM" id="SSF55331">
    <property type="entry name" value="Tautomerase/MIF"/>
    <property type="match status" value="1"/>
</dbReference>
<accession>K0NK55</accession>